<accession>A0ACB6ZK38</accession>
<evidence type="ECO:0000313" key="1">
    <source>
        <dbReference type="EMBL" id="KAF9649688.1"/>
    </source>
</evidence>
<gene>
    <name evidence="1" type="ORF">BDM02DRAFT_3142121</name>
</gene>
<dbReference type="EMBL" id="MU117994">
    <property type="protein sequence ID" value="KAF9649688.1"/>
    <property type="molecule type" value="Genomic_DNA"/>
</dbReference>
<evidence type="ECO:0000313" key="2">
    <source>
        <dbReference type="Proteomes" id="UP000886501"/>
    </source>
</evidence>
<dbReference type="Proteomes" id="UP000886501">
    <property type="component" value="Unassembled WGS sequence"/>
</dbReference>
<reference evidence="1" key="1">
    <citation type="submission" date="2019-10" db="EMBL/GenBank/DDBJ databases">
        <authorList>
            <consortium name="DOE Joint Genome Institute"/>
            <person name="Kuo A."/>
            <person name="Miyauchi S."/>
            <person name="Kiss E."/>
            <person name="Drula E."/>
            <person name="Kohler A."/>
            <person name="Sanchez-Garcia M."/>
            <person name="Andreopoulos B."/>
            <person name="Barry K.W."/>
            <person name="Bonito G."/>
            <person name="Buee M."/>
            <person name="Carver A."/>
            <person name="Chen C."/>
            <person name="Cichocki N."/>
            <person name="Clum A."/>
            <person name="Culley D."/>
            <person name="Crous P.W."/>
            <person name="Fauchery L."/>
            <person name="Girlanda M."/>
            <person name="Hayes R."/>
            <person name="Keri Z."/>
            <person name="Labutti K."/>
            <person name="Lipzen A."/>
            <person name="Lombard V."/>
            <person name="Magnuson J."/>
            <person name="Maillard F."/>
            <person name="Morin E."/>
            <person name="Murat C."/>
            <person name="Nolan M."/>
            <person name="Ohm R."/>
            <person name="Pangilinan J."/>
            <person name="Pereira M."/>
            <person name="Perotto S."/>
            <person name="Peter M."/>
            <person name="Riley R."/>
            <person name="Sitrit Y."/>
            <person name="Stielow B."/>
            <person name="Szollosi G."/>
            <person name="Zifcakova L."/>
            <person name="Stursova M."/>
            <person name="Spatafora J.W."/>
            <person name="Tedersoo L."/>
            <person name="Vaario L.-M."/>
            <person name="Yamada A."/>
            <person name="Yan M."/>
            <person name="Wang P."/>
            <person name="Xu J."/>
            <person name="Bruns T."/>
            <person name="Baldrian P."/>
            <person name="Vilgalys R."/>
            <person name="Henrissat B."/>
            <person name="Grigoriev I.V."/>
            <person name="Hibbett D."/>
            <person name="Nagy L.G."/>
            <person name="Martin F.M."/>
        </authorList>
    </citation>
    <scope>NUCLEOTIDE SEQUENCE</scope>
    <source>
        <strain evidence="1">P2</strain>
    </source>
</reference>
<keyword evidence="2" id="KW-1185">Reference proteome</keyword>
<comment type="caution">
    <text evidence="1">The sequence shown here is derived from an EMBL/GenBank/DDBJ whole genome shotgun (WGS) entry which is preliminary data.</text>
</comment>
<sequence length="535" mass="59090">MESLIESSTYRTLHAHNFSRSSSQAAFVLSDLLARYLFLLTSSCAKYAQHSGRMNLTIQDALSALEEMGIDMKELSDYCRTEGRELGRYTIQTMRRMEDLKDIRASLKEGLRQDRDDAIPLAYAPLPETPPSSDDEAEAGESDTEMAVDDEPMSVDPTPSRSERQFSHMLPPSPVSIPPSPARKRPRTEWNTPAHIPDFLPPFPVPKEHSEPSSPENTPVALPTLLRTQEALSPLPQVSTTTSSADYLTPVPYTSSSLSSTPVWHLPQPPASFDLPSQPPRLATPQIQPSLLGAYHHILTNPPPSHGNAGNPARHRVALALLAQTENNTRWEPADTLFGLSSPNAPRVSTMPPSHPIAKQPPINASGDPGKLDVKGEEINKIPLPSVSHFPVTAQEYIAPSMSTQGSRLPEVARSVLPPPVYHRTTRLPHPPPLKRGTELLKYGRPVEAPWNSTNNPTQQQPANKDKKTVETLQNGKIKEEMPPSLPDAQFWATWDFEHKNFREPLSFKKRMGGVVQSSGGINLNPRVRVDSKFS</sequence>
<reference evidence="1" key="2">
    <citation type="journal article" date="2020" name="Nat. Commun.">
        <title>Large-scale genome sequencing of mycorrhizal fungi provides insights into the early evolution of symbiotic traits.</title>
        <authorList>
            <person name="Miyauchi S."/>
            <person name="Kiss E."/>
            <person name="Kuo A."/>
            <person name="Drula E."/>
            <person name="Kohler A."/>
            <person name="Sanchez-Garcia M."/>
            <person name="Morin E."/>
            <person name="Andreopoulos B."/>
            <person name="Barry K.W."/>
            <person name="Bonito G."/>
            <person name="Buee M."/>
            <person name="Carver A."/>
            <person name="Chen C."/>
            <person name="Cichocki N."/>
            <person name="Clum A."/>
            <person name="Culley D."/>
            <person name="Crous P.W."/>
            <person name="Fauchery L."/>
            <person name="Girlanda M."/>
            <person name="Hayes R.D."/>
            <person name="Keri Z."/>
            <person name="LaButti K."/>
            <person name="Lipzen A."/>
            <person name="Lombard V."/>
            <person name="Magnuson J."/>
            <person name="Maillard F."/>
            <person name="Murat C."/>
            <person name="Nolan M."/>
            <person name="Ohm R.A."/>
            <person name="Pangilinan J."/>
            <person name="Pereira M.F."/>
            <person name="Perotto S."/>
            <person name="Peter M."/>
            <person name="Pfister S."/>
            <person name="Riley R."/>
            <person name="Sitrit Y."/>
            <person name="Stielow J.B."/>
            <person name="Szollosi G."/>
            <person name="Zifcakova L."/>
            <person name="Stursova M."/>
            <person name="Spatafora J.W."/>
            <person name="Tedersoo L."/>
            <person name="Vaario L.M."/>
            <person name="Yamada A."/>
            <person name="Yan M."/>
            <person name="Wang P."/>
            <person name="Xu J."/>
            <person name="Bruns T."/>
            <person name="Baldrian P."/>
            <person name="Vilgalys R."/>
            <person name="Dunand C."/>
            <person name="Henrissat B."/>
            <person name="Grigoriev I.V."/>
            <person name="Hibbett D."/>
            <person name="Nagy L.G."/>
            <person name="Martin F.M."/>
        </authorList>
    </citation>
    <scope>NUCLEOTIDE SEQUENCE</scope>
    <source>
        <strain evidence="1">P2</strain>
    </source>
</reference>
<name>A0ACB6ZK38_THEGA</name>
<protein>
    <submittedName>
        <fullName evidence="1">Uncharacterized protein</fullName>
    </submittedName>
</protein>
<proteinExistence type="predicted"/>
<organism evidence="1 2">
    <name type="scientific">Thelephora ganbajun</name>
    <name type="common">Ganba fungus</name>
    <dbReference type="NCBI Taxonomy" id="370292"/>
    <lineage>
        <taxon>Eukaryota</taxon>
        <taxon>Fungi</taxon>
        <taxon>Dikarya</taxon>
        <taxon>Basidiomycota</taxon>
        <taxon>Agaricomycotina</taxon>
        <taxon>Agaricomycetes</taxon>
        <taxon>Thelephorales</taxon>
        <taxon>Thelephoraceae</taxon>
        <taxon>Thelephora</taxon>
    </lineage>
</organism>